<protein>
    <submittedName>
        <fullName evidence="2">SP-containing protein</fullName>
    </submittedName>
</protein>
<name>A0AAX4J9D5_9MICR</name>
<dbReference type="AlphaFoldDB" id="A0AAX4J9D5"/>
<feature type="signal peptide" evidence="1">
    <location>
        <begin position="1"/>
        <end position="17"/>
    </location>
</feature>
<evidence type="ECO:0000313" key="3">
    <source>
        <dbReference type="Proteomes" id="UP001334084"/>
    </source>
</evidence>
<accession>A0AAX4J9D5</accession>
<dbReference type="EMBL" id="CP142727">
    <property type="protein sequence ID" value="WUR02497.1"/>
    <property type="molecule type" value="Genomic_DNA"/>
</dbReference>
<keyword evidence="1" id="KW-0732">Signal</keyword>
<proteinExistence type="predicted"/>
<gene>
    <name evidence="2" type="ORF">VNE69_02024</name>
</gene>
<organism evidence="2 3">
    <name type="scientific">Vairimorpha necatrix</name>
    <dbReference type="NCBI Taxonomy" id="6039"/>
    <lineage>
        <taxon>Eukaryota</taxon>
        <taxon>Fungi</taxon>
        <taxon>Fungi incertae sedis</taxon>
        <taxon>Microsporidia</taxon>
        <taxon>Nosematidae</taxon>
        <taxon>Vairimorpha</taxon>
    </lineage>
</organism>
<dbReference type="Proteomes" id="UP001334084">
    <property type="component" value="Chromosome 2"/>
</dbReference>
<dbReference type="KEGG" id="vnx:VNE69_02024"/>
<keyword evidence="3" id="KW-1185">Reference proteome</keyword>
<reference evidence="2" key="1">
    <citation type="journal article" date="2024" name="BMC Genomics">
        <title>Functional annotation of a divergent genome using sequence and structure-based similarity.</title>
        <authorList>
            <person name="Svedberg D."/>
            <person name="Winiger R.R."/>
            <person name="Berg A."/>
            <person name="Sharma H."/>
            <person name="Tellgren-Roth C."/>
            <person name="Debrunner-Vossbrinck B.A."/>
            <person name="Vossbrinck C.R."/>
            <person name="Barandun J."/>
        </authorList>
    </citation>
    <scope>NUCLEOTIDE SEQUENCE</scope>
    <source>
        <strain evidence="2">Illinois isolate</strain>
    </source>
</reference>
<dbReference type="GeneID" id="90540314"/>
<dbReference type="RefSeq" id="XP_065328642.1">
    <property type="nucleotide sequence ID" value="XM_065472570.1"/>
</dbReference>
<feature type="chain" id="PRO_5043791705" evidence="1">
    <location>
        <begin position="18"/>
        <end position="296"/>
    </location>
</feature>
<evidence type="ECO:0000313" key="2">
    <source>
        <dbReference type="EMBL" id="WUR02497.1"/>
    </source>
</evidence>
<sequence>MLQNILFVISFALGSNSSNFWRGWEDQPKHGIYKLKKDDKKNNENNLKVLNERQHPYKRLNAVANNATNEKMQTKEIHLVQRFVNNMVLYNSQNNNISKNYENYIRRSIYFDSLIQEWENAKIDPIKGSKELKFNDTNYKKFTLLKVYTNAWLFKFKKISIEYLPKIRTEIQNSSINETYKKFIIENIDCLSRVMKYYTSLVPFYKSYRYESKNLIYYYTLLSLRLPYLFTHFDVCGKFIRLYENIIAQLPLKLDNTSSMTTTLLDLGEKISYIIYARDTFLEKIKEMTNLLRNLK</sequence>
<evidence type="ECO:0000256" key="1">
    <source>
        <dbReference type="SAM" id="SignalP"/>
    </source>
</evidence>